<evidence type="ECO:0000256" key="4">
    <source>
        <dbReference type="ARBA" id="ARBA00022679"/>
    </source>
</evidence>
<evidence type="ECO:0000256" key="3">
    <source>
        <dbReference type="ARBA" id="ARBA00022603"/>
    </source>
</evidence>
<dbReference type="GO" id="GO:0009307">
    <property type="term" value="P:DNA restriction-modification system"/>
    <property type="evidence" value="ECO:0007669"/>
    <property type="project" value="UniProtKB-KW"/>
</dbReference>
<keyword evidence="6" id="KW-0680">Restriction system</keyword>
<gene>
    <name evidence="11" type="ORF">H9698_07105</name>
</gene>
<evidence type="ECO:0000256" key="2">
    <source>
        <dbReference type="ARBA" id="ARBA00011900"/>
    </source>
</evidence>
<feature type="domain" description="DNA methylase adenine-specific" evidence="9">
    <location>
        <begin position="164"/>
        <end position="494"/>
    </location>
</feature>
<comment type="similarity">
    <text evidence="1">Belongs to the N(4)/N(6)-methyltransferase family.</text>
</comment>
<dbReference type="Pfam" id="PF02384">
    <property type="entry name" value="N6_Mtase"/>
    <property type="match status" value="1"/>
</dbReference>
<keyword evidence="3 11" id="KW-0489">Methyltransferase</keyword>
<evidence type="ECO:0000259" key="10">
    <source>
        <dbReference type="Pfam" id="PF12161"/>
    </source>
</evidence>
<dbReference type="GO" id="GO:0009007">
    <property type="term" value="F:site-specific DNA-methyltransferase (adenine-specific) activity"/>
    <property type="evidence" value="ECO:0007669"/>
    <property type="project" value="UniProtKB-EC"/>
</dbReference>
<dbReference type="GO" id="GO:0008170">
    <property type="term" value="F:N-methyltransferase activity"/>
    <property type="evidence" value="ECO:0007669"/>
    <property type="project" value="InterPro"/>
</dbReference>
<sequence>MSKTTSQDIQATLWKAAGTFRGTIDAANYKDFVLSMLFLKYLDDTYKEFLRELEEKYKGNQIRIDRAKKNLPFVLGEKERFDYLYDNRFDPKIGEMINTALQGIQDSNTELRGVFRSINFNSESMLGNPQQKVTKLRTLLEDFKPLCLEPSQIEVGPGEDPAYVIGDAYEYMVGEFAAEAGKKAGSFFTPSMVSELMGMLTGPRAGDSIYDPTCGSASLLIRTARQAGNLDQVAIYGQEMNGSSWSMARMNLFIHGIHVNPNDIAWGDTLANPQHLDSDGNLKQFDVIVANMPFSLDKWAEGFNPGGQEDGSSDKEKKFKMTANLDRFHRFDWGVPPASKGDWAFLLHMLHSLRSNGRMAAVVPHGVLFRGSAEGRIRQTVIEKNLLDAVIGLPANLFYGTSIPACILVFKKNRATSDVLFIDASGKDANGNPRYRKDKNQNKLEKSHIDDIFRAYTERVDVERFAHVASFEEIQANEFNLNIPRYVDTFEEEELIDIEEVQGNIERIKAEIAVVEAQMAQYLKELGL</sequence>
<evidence type="ECO:0000313" key="11">
    <source>
        <dbReference type="EMBL" id="HJC72546.1"/>
    </source>
</evidence>
<evidence type="ECO:0000313" key="12">
    <source>
        <dbReference type="Proteomes" id="UP000823918"/>
    </source>
</evidence>
<dbReference type="InterPro" id="IPR038333">
    <property type="entry name" value="T1MK-like_N_sf"/>
</dbReference>
<keyword evidence="5" id="KW-0949">S-adenosyl-L-methionine</keyword>
<feature type="domain" description="N6 adenine-specific DNA methyltransferase N-terminal" evidence="10">
    <location>
        <begin position="9"/>
        <end position="143"/>
    </location>
</feature>
<dbReference type="PANTHER" id="PTHR42933">
    <property type="entry name" value="SLR6095 PROTEIN"/>
    <property type="match status" value="1"/>
</dbReference>
<feature type="coiled-coil region" evidence="8">
    <location>
        <begin position="491"/>
        <end position="525"/>
    </location>
</feature>
<organism evidence="11 12">
    <name type="scientific">Candidatus Ruthenibacterium merdavium</name>
    <dbReference type="NCBI Taxonomy" id="2838752"/>
    <lineage>
        <taxon>Bacteria</taxon>
        <taxon>Bacillati</taxon>
        <taxon>Bacillota</taxon>
        <taxon>Clostridia</taxon>
        <taxon>Eubacteriales</taxon>
        <taxon>Oscillospiraceae</taxon>
        <taxon>Ruthenibacterium</taxon>
    </lineage>
</organism>
<evidence type="ECO:0000259" key="9">
    <source>
        <dbReference type="Pfam" id="PF02384"/>
    </source>
</evidence>
<evidence type="ECO:0000256" key="1">
    <source>
        <dbReference type="ARBA" id="ARBA00006594"/>
    </source>
</evidence>
<comment type="catalytic activity">
    <reaction evidence="7">
        <text>a 2'-deoxyadenosine in DNA + S-adenosyl-L-methionine = an N(6)-methyl-2'-deoxyadenosine in DNA + S-adenosyl-L-homocysteine + H(+)</text>
        <dbReference type="Rhea" id="RHEA:15197"/>
        <dbReference type="Rhea" id="RHEA-COMP:12418"/>
        <dbReference type="Rhea" id="RHEA-COMP:12419"/>
        <dbReference type="ChEBI" id="CHEBI:15378"/>
        <dbReference type="ChEBI" id="CHEBI:57856"/>
        <dbReference type="ChEBI" id="CHEBI:59789"/>
        <dbReference type="ChEBI" id="CHEBI:90615"/>
        <dbReference type="ChEBI" id="CHEBI:90616"/>
        <dbReference type="EC" id="2.1.1.72"/>
    </reaction>
</comment>
<protein>
    <recommendedName>
        <fullName evidence="2">site-specific DNA-methyltransferase (adenine-specific)</fullName>
        <ecNumber evidence="2">2.1.1.72</ecNumber>
    </recommendedName>
</protein>
<dbReference type="NCBIfam" id="TIGR00497">
    <property type="entry name" value="hsdM"/>
    <property type="match status" value="1"/>
</dbReference>
<dbReference type="Gene3D" id="1.20.1260.30">
    <property type="match status" value="1"/>
</dbReference>
<dbReference type="EMBL" id="DWWA01000035">
    <property type="protein sequence ID" value="HJC72546.1"/>
    <property type="molecule type" value="Genomic_DNA"/>
</dbReference>
<dbReference type="PANTHER" id="PTHR42933:SF3">
    <property type="entry name" value="TYPE I RESTRICTION ENZYME MJAVIII METHYLASE SUBUNIT"/>
    <property type="match status" value="1"/>
</dbReference>
<name>A0A9D2Q6U0_9FIRM</name>
<dbReference type="Gene3D" id="3.40.50.150">
    <property type="entry name" value="Vaccinia Virus protein VP39"/>
    <property type="match status" value="1"/>
</dbReference>
<dbReference type="AlphaFoldDB" id="A0A9D2Q6U0"/>
<dbReference type="GO" id="GO:0032259">
    <property type="term" value="P:methylation"/>
    <property type="evidence" value="ECO:0007669"/>
    <property type="project" value="UniProtKB-KW"/>
</dbReference>
<dbReference type="GO" id="GO:0003677">
    <property type="term" value="F:DNA binding"/>
    <property type="evidence" value="ECO:0007669"/>
    <property type="project" value="InterPro"/>
</dbReference>
<evidence type="ECO:0000256" key="6">
    <source>
        <dbReference type="ARBA" id="ARBA00022747"/>
    </source>
</evidence>
<dbReference type="InterPro" id="IPR022749">
    <property type="entry name" value="D12N6_MeTrfase_N"/>
</dbReference>
<comment type="caution">
    <text evidence="11">The sequence shown here is derived from an EMBL/GenBank/DDBJ whole genome shotgun (WGS) entry which is preliminary data.</text>
</comment>
<dbReference type="Pfam" id="PF12161">
    <property type="entry name" value="HsdM_N"/>
    <property type="match status" value="1"/>
</dbReference>
<reference evidence="11" key="1">
    <citation type="journal article" date="2021" name="PeerJ">
        <title>Extensive microbial diversity within the chicken gut microbiome revealed by metagenomics and culture.</title>
        <authorList>
            <person name="Gilroy R."/>
            <person name="Ravi A."/>
            <person name="Getino M."/>
            <person name="Pursley I."/>
            <person name="Horton D.L."/>
            <person name="Alikhan N.F."/>
            <person name="Baker D."/>
            <person name="Gharbi K."/>
            <person name="Hall N."/>
            <person name="Watson M."/>
            <person name="Adriaenssens E.M."/>
            <person name="Foster-Nyarko E."/>
            <person name="Jarju S."/>
            <person name="Secka A."/>
            <person name="Antonio M."/>
            <person name="Oren A."/>
            <person name="Chaudhuri R.R."/>
            <person name="La Ragione R."/>
            <person name="Hildebrand F."/>
            <person name="Pallen M.J."/>
        </authorList>
    </citation>
    <scope>NUCLEOTIDE SEQUENCE</scope>
    <source>
        <strain evidence="11">5933</strain>
    </source>
</reference>
<dbReference type="InterPro" id="IPR051537">
    <property type="entry name" value="DNA_Adenine_Mtase"/>
</dbReference>
<dbReference type="PRINTS" id="PR00507">
    <property type="entry name" value="N12N6MTFRASE"/>
</dbReference>
<accession>A0A9D2Q6U0</accession>
<evidence type="ECO:0000256" key="5">
    <source>
        <dbReference type="ARBA" id="ARBA00022691"/>
    </source>
</evidence>
<evidence type="ECO:0000256" key="8">
    <source>
        <dbReference type="SAM" id="Coils"/>
    </source>
</evidence>
<proteinExistence type="inferred from homology"/>
<dbReference type="SUPFAM" id="SSF53335">
    <property type="entry name" value="S-adenosyl-L-methionine-dependent methyltransferases"/>
    <property type="match status" value="1"/>
</dbReference>
<evidence type="ECO:0000256" key="7">
    <source>
        <dbReference type="ARBA" id="ARBA00047942"/>
    </source>
</evidence>
<keyword evidence="8" id="KW-0175">Coiled coil</keyword>
<dbReference type="InterPro" id="IPR029063">
    <property type="entry name" value="SAM-dependent_MTases_sf"/>
</dbReference>
<dbReference type="EC" id="2.1.1.72" evidence="2"/>
<reference evidence="11" key="2">
    <citation type="submission" date="2021-04" db="EMBL/GenBank/DDBJ databases">
        <authorList>
            <person name="Gilroy R."/>
        </authorList>
    </citation>
    <scope>NUCLEOTIDE SEQUENCE</scope>
    <source>
        <strain evidence="11">5933</strain>
    </source>
</reference>
<dbReference type="InterPro" id="IPR003356">
    <property type="entry name" value="DNA_methylase_A-5"/>
</dbReference>
<dbReference type="Proteomes" id="UP000823918">
    <property type="component" value="Unassembled WGS sequence"/>
</dbReference>
<dbReference type="InterPro" id="IPR004546">
    <property type="entry name" value="Restrct_endonuc_T1M"/>
</dbReference>
<keyword evidence="4 11" id="KW-0808">Transferase</keyword>